<evidence type="ECO:0000313" key="1">
    <source>
        <dbReference type="EMBL" id="KAD5802701.1"/>
    </source>
</evidence>
<evidence type="ECO:0000313" key="2">
    <source>
        <dbReference type="Proteomes" id="UP000326396"/>
    </source>
</evidence>
<name>A0A5N6P236_9ASTR</name>
<accession>A0A5N6P236</accession>
<sequence>MASSTTVITITASTHFNIKLTSQNFSVWRRHVQSVLIGLGLENFITGTTPAPPMTIIDTEAIQPNPAYVTWFRQNHASTAKDAWDRLTSSFASISRSRIISLKSKLAKNHKGTMPAHC</sequence>
<protein>
    <recommendedName>
        <fullName evidence="3">Retrotransposon Copia-like N-terminal domain-containing protein</fullName>
    </recommendedName>
</protein>
<dbReference type="Proteomes" id="UP000326396">
    <property type="component" value="Linkage Group LG15"/>
</dbReference>
<reference evidence="1 2" key="1">
    <citation type="submission" date="2019-05" db="EMBL/GenBank/DDBJ databases">
        <title>Mikania micrantha, genome provides insights into the molecular mechanism of rapid growth.</title>
        <authorList>
            <person name="Liu B."/>
        </authorList>
    </citation>
    <scope>NUCLEOTIDE SEQUENCE [LARGE SCALE GENOMIC DNA]</scope>
    <source>
        <strain evidence="1">NLD-2019</strain>
        <tissue evidence="1">Leaf</tissue>
    </source>
</reference>
<organism evidence="1 2">
    <name type="scientific">Mikania micrantha</name>
    <name type="common">bitter vine</name>
    <dbReference type="NCBI Taxonomy" id="192012"/>
    <lineage>
        <taxon>Eukaryota</taxon>
        <taxon>Viridiplantae</taxon>
        <taxon>Streptophyta</taxon>
        <taxon>Embryophyta</taxon>
        <taxon>Tracheophyta</taxon>
        <taxon>Spermatophyta</taxon>
        <taxon>Magnoliopsida</taxon>
        <taxon>eudicotyledons</taxon>
        <taxon>Gunneridae</taxon>
        <taxon>Pentapetalae</taxon>
        <taxon>asterids</taxon>
        <taxon>campanulids</taxon>
        <taxon>Asterales</taxon>
        <taxon>Asteraceae</taxon>
        <taxon>Asteroideae</taxon>
        <taxon>Heliantheae alliance</taxon>
        <taxon>Eupatorieae</taxon>
        <taxon>Mikania</taxon>
    </lineage>
</organism>
<gene>
    <name evidence="1" type="ORF">E3N88_14061</name>
</gene>
<proteinExistence type="predicted"/>
<dbReference type="PANTHER" id="PTHR47481">
    <property type="match status" value="1"/>
</dbReference>
<evidence type="ECO:0008006" key="3">
    <source>
        <dbReference type="Google" id="ProtNLM"/>
    </source>
</evidence>
<keyword evidence="2" id="KW-1185">Reference proteome</keyword>
<dbReference type="AlphaFoldDB" id="A0A5N6P236"/>
<dbReference type="PANTHER" id="PTHR47481:SF43">
    <property type="entry name" value="RETROTRANSPOSON COPIA-LIKE N-TERMINAL DOMAIN-CONTAINING PROTEIN"/>
    <property type="match status" value="1"/>
</dbReference>
<comment type="caution">
    <text evidence="1">The sequence shown here is derived from an EMBL/GenBank/DDBJ whole genome shotgun (WGS) entry which is preliminary data.</text>
</comment>
<dbReference type="EMBL" id="SZYD01000007">
    <property type="protein sequence ID" value="KAD5802701.1"/>
    <property type="molecule type" value="Genomic_DNA"/>
</dbReference>